<dbReference type="GO" id="GO:0070038">
    <property type="term" value="F:rRNA (pseudouridine-N3-)-methyltransferase activity"/>
    <property type="evidence" value="ECO:0007669"/>
    <property type="project" value="UniProtKB-UniRule"/>
</dbReference>
<dbReference type="CDD" id="cd18081">
    <property type="entry name" value="RlmH-like"/>
    <property type="match status" value="1"/>
</dbReference>
<comment type="similarity">
    <text evidence="4 5">Belongs to the RNA methyltransferase RlmH family.</text>
</comment>
<gene>
    <name evidence="5 6" type="primary">rlmH</name>
    <name evidence="6" type="ORF">NBW10_04225</name>
</gene>
<comment type="subunit">
    <text evidence="5">Homodimer.</text>
</comment>
<dbReference type="PANTHER" id="PTHR33603:SF1">
    <property type="entry name" value="RIBOSOMAL RNA LARGE SUBUNIT METHYLTRANSFERASE H"/>
    <property type="match status" value="1"/>
</dbReference>
<dbReference type="InterPro" id="IPR029028">
    <property type="entry name" value="Alpha/beta_knot_MTases"/>
</dbReference>
<evidence type="ECO:0000256" key="3">
    <source>
        <dbReference type="ARBA" id="ARBA00022691"/>
    </source>
</evidence>
<dbReference type="Pfam" id="PF02590">
    <property type="entry name" value="SPOUT_MTase"/>
    <property type="match status" value="1"/>
</dbReference>
<dbReference type="KEGG" id="babc:DO78_1690"/>
<feature type="binding site" evidence="5">
    <location>
        <position position="117"/>
    </location>
    <ligand>
        <name>S-adenosyl-L-methionine</name>
        <dbReference type="ChEBI" id="CHEBI:59789"/>
    </ligand>
</feature>
<dbReference type="OMA" id="NEPYHHQ"/>
<keyword evidence="5" id="KW-0963">Cytoplasm</keyword>
<dbReference type="PIRSF" id="PIRSF004505">
    <property type="entry name" value="MT_bac"/>
    <property type="match status" value="1"/>
</dbReference>
<dbReference type="GO" id="GO:0005737">
    <property type="term" value="C:cytoplasm"/>
    <property type="evidence" value="ECO:0007669"/>
    <property type="project" value="UniProtKB-SubCell"/>
</dbReference>
<dbReference type="SMR" id="A0AAE9LD40"/>
<comment type="subcellular location">
    <subcellularLocation>
        <location evidence="5">Cytoplasm</location>
    </subcellularLocation>
</comment>
<keyword evidence="3 5" id="KW-0949">S-adenosyl-L-methionine</keyword>
<evidence type="ECO:0000256" key="4">
    <source>
        <dbReference type="ARBA" id="ARBA00038303"/>
    </source>
</evidence>
<protein>
    <recommendedName>
        <fullName evidence="5">Ribosomal RNA large subunit methyltransferase H</fullName>
        <ecNumber evidence="5">2.1.1.177</ecNumber>
    </recommendedName>
    <alternativeName>
        <fullName evidence="5">23S rRNA (pseudouridine1915-N3)-methyltransferase</fullName>
    </alternativeName>
    <alternativeName>
        <fullName evidence="5">23S rRNA m3Psi1915 methyltransferase</fullName>
    </alternativeName>
    <alternativeName>
        <fullName evidence="5">rRNA (pseudouridine-N3-)-methyltransferase RlmH</fullName>
    </alternativeName>
</protein>
<dbReference type="Gene3D" id="3.40.1280.10">
    <property type="match status" value="1"/>
</dbReference>
<feature type="binding site" evidence="5">
    <location>
        <begin position="136"/>
        <end position="141"/>
    </location>
    <ligand>
        <name>S-adenosyl-L-methionine</name>
        <dbReference type="ChEBI" id="CHEBI:59789"/>
    </ligand>
</feature>
<dbReference type="EMBL" id="CP098117">
    <property type="protein sequence ID" value="URS50155.1"/>
    <property type="molecule type" value="Genomic_DNA"/>
</dbReference>
<dbReference type="HAMAP" id="MF_00658">
    <property type="entry name" value="23SrRNA_methyltr_H"/>
    <property type="match status" value="1"/>
</dbReference>
<dbReference type="Proteomes" id="UP001056690">
    <property type="component" value="Chromosome 1"/>
</dbReference>
<evidence type="ECO:0000256" key="5">
    <source>
        <dbReference type="HAMAP-Rule" id="MF_00658"/>
    </source>
</evidence>
<comment type="function">
    <text evidence="5">Specifically methylates the pseudouridine at position 1915 (m3Psi1915) in 23S rRNA.</text>
</comment>
<sequence length="169" mass="18249">MRVSVFAVGRMKSGPERELVERYFDRFAKAGPPLGLEFAGVSEIPESRGQTAQLRKAEEAQRIHEALDNAKSGGTSSGGAALILLDERGKTLGSEAFAAIVGRMRDDGKRQLIVAIGGPDGHDPALRSRADLVLALGELTWPHQIARILIAEQLYRAATILAGHPYHRS</sequence>
<dbReference type="RefSeq" id="WP_002964918.1">
    <property type="nucleotide sequence ID" value="NZ_CBDDNZ010000008.1"/>
</dbReference>
<dbReference type="KEGG" id="babt:DK49_1543"/>
<accession>A0AAE9LD40</accession>
<dbReference type="InterPro" id="IPR029026">
    <property type="entry name" value="tRNA_m1G_MTases_N"/>
</dbReference>
<dbReference type="SUPFAM" id="SSF75217">
    <property type="entry name" value="alpha/beta knot"/>
    <property type="match status" value="1"/>
</dbReference>
<name>A0AAE9LD40_BRUAO</name>
<dbReference type="KEGG" id="babb:DK48_333"/>
<organism evidence="6 7">
    <name type="scientific">Brucella abortus</name>
    <dbReference type="NCBI Taxonomy" id="235"/>
    <lineage>
        <taxon>Bacteria</taxon>
        <taxon>Pseudomonadati</taxon>
        <taxon>Pseudomonadota</taxon>
        <taxon>Alphaproteobacteria</taxon>
        <taxon>Hyphomicrobiales</taxon>
        <taxon>Brucellaceae</taxon>
        <taxon>Brucella/Ochrobactrum group</taxon>
        <taxon>Brucella</taxon>
    </lineage>
</organism>
<keyword evidence="2 5" id="KW-0808">Transferase</keyword>
<dbReference type="GeneID" id="93017823"/>
<comment type="catalytic activity">
    <reaction evidence="5">
        <text>pseudouridine(1915) in 23S rRNA + S-adenosyl-L-methionine = N(3)-methylpseudouridine(1915) in 23S rRNA + S-adenosyl-L-homocysteine + H(+)</text>
        <dbReference type="Rhea" id="RHEA:42752"/>
        <dbReference type="Rhea" id="RHEA-COMP:10221"/>
        <dbReference type="Rhea" id="RHEA-COMP:10222"/>
        <dbReference type="ChEBI" id="CHEBI:15378"/>
        <dbReference type="ChEBI" id="CHEBI:57856"/>
        <dbReference type="ChEBI" id="CHEBI:59789"/>
        <dbReference type="ChEBI" id="CHEBI:65314"/>
        <dbReference type="ChEBI" id="CHEBI:74486"/>
        <dbReference type="EC" id="2.1.1.177"/>
    </reaction>
</comment>
<evidence type="ECO:0000313" key="6">
    <source>
        <dbReference type="EMBL" id="URS50155.1"/>
    </source>
</evidence>
<proteinExistence type="inferred from homology"/>
<dbReference type="NCBIfam" id="NF000989">
    <property type="entry name" value="PRK00103.2-3"/>
    <property type="match status" value="1"/>
</dbReference>
<dbReference type="KEGG" id="babs:DK51_1772"/>
<dbReference type="AlphaFoldDB" id="A0AAE9LD40"/>
<keyword evidence="5" id="KW-0698">rRNA processing</keyword>
<dbReference type="EC" id="2.1.1.177" evidence="5"/>
<dbReference type="PANTHER" id="PTHR33603">
    <property type="entry name" value="METHYLTRANSFERASE"/>
    <property type="match status" value="1"/>
</dbReference>
<keyword evidence="1 5" id="KW-0489">Methyltransferase</keyword>
<reference evidence="6" key="1">
    <citation type="submission" date="2022-05" db="EMBL/GenBank/DDBJ databases">
        <title>Brucella abortus biovar 1 isolated from water buffalo in Campania region.</title>
        <authorList>
            <person name="Riccardi M.G."/>
            <person name="Paradiso R."/>
            <person name="Borriello G."/>
        </authorList>
    </citation>
    <scope>NUCLEOTIDE SEQUENCE</scope>
    <source>
        <strain evidence="6">69841</strain>
    </source>
</reference>
<evidence type="ECO:0000313" key="7">
    <source>
        <dbReference type="Proteomes" id="UP001056690"/>
    </source>
</evidence>
<dbReference type="InterPro" id="IPR003742">
    <property type="entry name" value="RlmH-like"/>
</dbReference>
<evidence type="ECO:0000256" key="1">
    <source>
        <dbReference type="ARBA" id="ARBA00022603"/>
    </source>
</evidence>
<evidence type="ECO:0000256" key="2">
    <source>
        <dbReference type="ARBA" id="ARBA00022679"/>
    </source>
</evidence>
<feature type="binding site" evidence="5">
    <location>
        <position position="85"/>
    </location>
    <ligand>
        <name>S-adenosyl-L-methionine</name>
        <dbReference type="ChEBI" id="CHEBI:59789"/>
    </ligand>
</feature>